<keyword evidence="2" id="KW-1185">Reference proteome</keyword>
<reference evidence="1" key="2">
    <citation type="submission" date="2025-09" db="UniProtKB">
        <authorList>
            <consortium name="EnsemblPlants"/>
        </authorList>
    </citation>
    <scope>IDENTIFICATION</scope>
</reference>
<dbReference type="Proteomes" id="UP001732700">
    <property type="component" value="Chromosome 5D"/>
</dbReference>
<organism evidence="1 2">
    <name type="scientific">Avena sativa</name>
    <name type="common">Oat</name>
    <dbReference type="NCBI Taxonomy" id="4498"/>
    <lineage>
        <taxon>Eukaryota</taxon>
        <taxon>Viridiplantae</taxon>
        <taxon>Streptophyta</taxon>
        <taxon>Embryophyta</taxon>
        <taxon>Tracheophyta</taxon>
        <taxon>Spermatophyta</taxon>
        <taxon>Magnoliopsida</taxon>
        <taxon>Liliopsida</taxon>
        <taxon>Poales</taxon>
        <taxon>Poaceae</taxon>
        <taxon>BOP clade</taxon>
        <taxon>Pooideae</taxon>
        <taxon>Poodae</taxon>
        <taxon>Poeae</taxon>
        <taxon>Poeae Chloroplast Group 1 (Aveneae type)</taxon>
        <taxon>Aveninae</taxon>
        <taxon>Avena</taxon>
    </lineage>
</organism>
<evidence type="ECO:0000313" key="2">
    <source>
        <dbReference type="Proteomes" id="UP001732700"/>
    </source>
</evidence>
<evidence type="ECO:0000313" key="1">
    <source>
        <dbReference type="EnsemblPlants" id="AVESA.00010b.r2.5DG1000280.1.CDS.1"/>
    </source>
</evidence>
<name>A0ACD5YP34_AVESA</name>
<reference evidence="1" key="1">
    <citation type="submission" date="2021-05" db="EMBL/GenBank/DDBJ databases">
        <authorList>
            <person name="Scholz U."/>
            <person name="Mascher M."/>
            <person name="Fiebig A."/>
        </authorList>
    </citation>
    <scope>NUCLEOTIDE SEQUENCE [LARGE SCALE GENOMIC DNA]</scope>
</reference>
<proteinExistence type="predicted"/>
<dbReference type="EnsemblPlants" id="AVESA.00010b.r2.5DG1000280.1">
    <property type="protein sequence ID" value="AVESA.00010b.r2.5DG1000280.1.CDS.1"/>
    <property type="gene ID" value="AVESA.00010b.r2.5DG1000280"/>
</dbReference>
<protein>
    <submittedName>
        <fullName evidence="1">Uncharacterized protein</fullName>
    </submittedName>
</protein>
<sequence length="298" mass="32715">MPASSSSSWFHRLRRKRRKPKRSGACPTPTPTPTPHGAADEAIAAVTTTTTVASTDEQRSQQCQPPAPCAGYSPNRASYYFPTADRARPEGGLRCIAPRADDDDGTVLDVRVDVVHRRAGRLGGTDAPPGTPELNLPRIVTRPLAKDHPTADTVAVISPSASTTSAATTPSTCRARGFHVKPSSRRRRRGHDDNTARKDKEKAVETAPPRLETTTTRRRRWLYESLVVVKASSDPEREMAESMAEMVAANDIRSSDDLEELLACYLALNAAEHHRAVVAAFRRVWLHTASQRLLHPRH</sequence>
<accession>A0ACD5YP34</accession>